<organism evidence="6 7">
    <name type="scientific">Armillaria luteobubalina</name>
    <dbReference type="NCBI Taxonomy" id="153913"/>
    <lineage>
        <taxon>Eukaryota</taxon>
        <taxon>Fungi</taxon>
        <taxon>Dikarya</taxon>
        <taxon>Basidiomycota</taxon>
        <taxon>Agaricomycotina</taxon>
        <taxon>Agaricomycetes</taxon>
        <taxon>Agaricomycetidae</taxon>
        <taxon>Agaricales</taxon>
        <taxon>Marasmiineae</taxon>
        <taxon>Physalacriaceae</taxon>
        <taxon>Armillaria</taxon>
    </lineage>
</organism>
<dbReference type="AlphaFoldDB" id="A0AA39PJL7"/>
<dbReference type="EMBL" id="JAUEPU010000050">
    <property type="protein sequence ID" value="KAK0485497.1"/>
    <property type="molecule type" value="Genomic_DNA"/>
</dbReference>
<dbReference type="SUPFAM" id="SSF51197">
    <property type="entry name" value="Clavaminate synthase-like"/>
    <property type="match status" value="1"/>
</dbReference>
<dbReference type="InterPro" id="IPR045109">
    <property type="entry name" value="LSDs-like"/>
</dbReference>
<evidence type="ECO:0000256" key="2">
    <source>
        <dbReference type="ARBA" id="ARBA00022723"/>
    </source>
</evidence>
<evidence type="ECO:0000313" key="7">
    <source>
        <dbReference type="Proteomes" id="UP001175228"/>
    </source>
</evidence>
<dbReference type="Proteomes" id="UP001175228">
    <property type="component" value="Unassembled WGS sequence"/>
</dbReference>
<dbReference type="GO" id="GO:0031490">
    <property type="term" value="F:chromatin DNA binding"/>
    <property type="evidence" value="ECO:0007669"/>
    <property type="project" value="TreeGrafter"/>
</dbReference>
<dbReference type="PROSITE" id="PS51184">
    <property type="entry name" value="JMJC"/>
    <property type="match status" value="1"/>
</dbReference>
<evidence type="ECO:0000256" key="4">
    <source>
        <dbReference type="SAM" id="MobiDB-lite"/>
    </source>
</evidence>
<dbReference type="SMART" id="SM00558">
    <property type="entry name" value="JmjC"/>
    <property type="match status" value="1"/>
</dbReference>
<comment type="subcellular location">
    <subcellularLocation>
        <location evidence="1">Nucleus</location>
    </subcellularLocation>
</comment>
<feature type="region of interest" description="Disordered" evidence="4">
    <location>
        <begin position="1"/>
        <end position="75"/>
    </location>
</feature>
<dbReference type="GO" id="GO:0000785">
    <property type="term" value="C:chromatin"/>
    <property type="evidence" value="ECO:0007669"/>
    <property type="project" value="TreeGrafter"/>
</dbReference>
<feature type="domain" description="JmjC" evidence="5">
    <location>
        <begin position="502"/>
        <end position="683"/>
    </location>
</feature>
<sequence>MSQHTHYQVHAQHEPPAYNGKRISSHLDGSLRTEKKRKQRTSEPGPDPSKDDSNAKKRNKSVQMTDRDTTGHIQLVEDPTNHASGQLVSEKQELRCRSTRYRSQGSYSCVSCIQRKAGDTCRFQGIRYFLKDEKGSFKDTIFLSKPFGARPVIKYPTTWNIPFSDEYIKITKRATARGLLPILKRESDHIKGKETVYRTRESEVRATCDTCMTSLFCNTWMCRSCGREACADCFAQIEKLTMNVPEVIQAEIVQQQQRRKQRSSKSILACKERHDHRANDFLPVTRFCKEELEQAIVAMELVIMEEDRDSIGCDAPKVTSPASGFSVDAYRVQTLPEVNSLPQGIVKYSTNYSHHQGQDLSHAFIPKPIITPTTPGSHLYPNDHNPTNIPDIVPFHPIQRLKYEEVTDNVVHIHLTNGQPLLINDIQAKLKISWSPEYFIQHHGSEECRIEECQTGVSKPATVRQYFQDFGRYKHRKECWKLKDWPPSSAFWTVFPELYEDFCQAVPMPNYIRPDGVMNLSSHFPPETVSPDLGPKMYNAMASNQRRGSNGSTRLHMDIADAINVMTHSCDGPDGSPGCAAWDLYRREDNDAIRKFLKQKFQFEGQDPIHSQQFYLTEDLRLELWQLHHVQSYRVYQRPGEAIVIPAGCTHQVCNLADCVKVAIDYVSPENINRCDQLTREFREQNHNGKWKEDVLQLGSMLWFAWQSSSQQERAHQEATSST</sequence>
<evidence type="ECO:0000256" key="3">
    <source>
        <dbReference type="ARBA" id="ARBA00023242"/>
    </source>
</evidence>
<protein>
    <recommendedName>
        <fullName evidence="5">JmjC domain-containing protein</fullName>
    </recommendedName>
</protein>
<evidence type="ECO:0000313" key="6">
    <source>
        <dbReference type="EMBL" id="KAK0485497.1"/>
    </source>
</evidence>
<keyword evidence="2" id="KW-0479">Metal-binding</keyword>
<dbReference type="PANTHER" id="PTHR12549:SF38">
    <property type="entry name" value="JMJC DOMAIN-CONTAINING HISTONE DEMETHYLASE 2, ISOFORM A"/>
    <property type="match status" value="1"/>
</dbReference>
<dbReference type="Pfam" id="PF02373">
    <property type="entry name" value="JmjC"/>
    <property type="match status" value="1"/>
</dbReference>
<gene>
    <name evidence="6" type="ORF">EDD18DRAFT_1293050</name>
</gene>
<proteinExistence type="predicted"/>
<keyword evidence="3" id="KW-0539">Nucleus</keyword>
<dbReference type="Gene3D" id="2.60.120.650">
    <property type="entry name" value="Cupin"/>
    <property type="match status" value="1"/>
</dbReference>
<evidence type="ECO:0000259" key="5">
    <source>
        <dbReference type="PROSITE" id="PS51184"/>
    </source>
</evidence>
<accession>A0AA39PJL7</accession>
<dbReference type="InterPro" id="IPR003347">
    <property type="entry name" value="JmjC_dom"/>
</dbReference>
<dbReference type="PANTHER" id="PTHR12549">
    <property type="entry name" value="JMJC DOMAIN-CONTAINING HISTONE DEMETHYLATION PROTEIN"/>
    <property type="match status" value="1"/>
</dbReference>
<dbReference type="GO" id="GO:0003712">
    <property type="term" value="F:transcription coregulator activity"/>
    <property type="evidence" value="ECO:0007669"/>
    <property type="project" value="TreeGrafter"/>
</dbReference>
<evidence type="ECO:0000256" key="1">
    <source>
        <dbReference type="ARBA" id="ARBA00004123"/>
    </source>
</evidence>
<dbReference type="GO" id="GO:0000118">
    <property type="term" value="C:histone deacetylase complex"/>
    <property type="evidence" value="ECO:0007669"/>
    <property type="project" value="TreeGrafter"/>
</dbReference>
<dbReference type="GO" id="GO:0006357">
    <property type="term" value="P:regulation of transcription by RNA polymerase II"/>
    <property type="evidence" value="ECO:0007669"/>
    <property type="project" value="TreeGrafter"/>
</dbReference>
<dbReference type="GO" id="GO:0032454">
    <property type="term" value="F:histone H3K9 demethylase activity"/>
    <property type="evidence" value="ECO:0007669"/>
    <property type="project" value="InterPro"/>
</dbReference>
<comment type="caution">
    <text evidence="6">The sequence shown here is derived from an EMBL/GenBank/DDBJ whole genome shotgun (WGS) entry which is preliminary data.</text>
</comment>
<dbReference type="GO" id="GO:0046872">
    <property type="term" value="F:metal ion binding"/>
    <property type="evidence" value="ECO:0007669"/>
    <property type="project" value="UniProtKB-KW"/>
</dbReference>
<name>A0AA39PJL7_9AGAR</name>
<reference evidence="6" key="1">
    <citation type="submission" date="2023-06" db="EMBL/GenBank/DDBJ databases">
        <authorList>
            <consortium name="Lawrence Berkeley National Laboratory"/>
            <person name="Ahrendt S."/>
            <person name="Sahu N."/>
            <person name="Indic B."/>
            <person name="Wong-Bajracharya J."/>
            <person name="Merenyi Z."/>
            <person name="Ke H.-M."/>
            <person name="Monk M."/>
            <person name="Kocsube S."/>
            <person name="Drula E."/>
            <person name="Lipzen A."/>
            <person name="Balint B."/>
            <person name="Henrissat B."/>
            <person name="Andreopoulos B."/>
            <person name="Martin F.M."/>
            <person name="Harder C.B."/>
            <person name="Rigling D."/>
            <person name="Ford K.L."/>
            <person name="Foster G.D."/>
            <person name="Pangilinan J."/>
            <person name="Papanicolaou A."/>
            <person name="Barry K."/>
            <person name="LaButti K."/>
            <person name="Viragh M."/>
            <person name="Koriabine M."/>
            <person name="Yan M."/>
            <person name="Riley R."/>
            <person name="Champramary S."/>
            <person name="Plett K.L."/>
            <person name="Tsai I.J."/>
            <person name="Slot J."/>
            <person name="Sipos G."/>
            <person name="Plett J."/>
            <person name="Nagy L.G."/>
            <person name="Grigoriev I.V."/>
        </authorList>
    </citation>
    <scope>NUCLEOTIDE SEQUENCE</scope>
    <source>
        <strain evidence="6">HWK02</strain>
    </source>
</reference>
<keyword evidence="7" id="KW-1185">Reference proteome</keyword>